<feature type="compositionally biased region" description="Basic and acidic residues" evidence="1">
    <location>
        <begin position="8"/>
        <end position="18"/>
    </location>
</feature>
<protein>
    <submittedName>
        <fullName evidence="2">Uncharacterized protein</fullName>
    </submittedName>
</protein>
<keyword evidence="3" id="KW-1185">Reference proteome</keyword>
<accession>A0AAD6J515</accession>
<evidence type="ECO:0000256" key="1">
    <source>
        <dbReference type="SAM" id="MobiDB-lite"/>
    </source>
</evidence>
<feature type="region of interest" description="Disordered" evidence="1">
    <location>
        <begin position="1"/>
        <end position="26"/>
    </location>
</feature>
<dbReference type="AlphaFoldDB" id="A0AAD6J515"/>
<name>A0AAD6J515_DREDA</name>
<proteinExistence type="predicted"/>
<gene>
    <name evidence="2" type="ORF">Dda_3051</name>
</gene>
<feature type="region of interest" description="Disordered" evidence="1">
    <location>
        <begin position="58"/>
        <end position="80"/>
    </location>
</feature>
<organism evidence="2 3">
    <name type="scientific">Drechslerella dactyloides</name>
    <name type="common">Nematode-trapping fungus</name>
    <name type="synonym">Arthrobotrys dactyloides</name>
    <dbReference type="NCBI Taxonomy" id="74499"/>
    <lineage>
        <taxon>Eukaryota</taxon>
        <taxon>Fungi</taxon>
        <taxon>Dikarya</taxon>
        <taxon>Ascomycota</taxon>
        <taxon>Pezizomycotina</taxon>
        <taxon>Orbiliomycetes</taxon>
        <taxon>Orbiliales</taxon>
        <taxon>Orbiliaceae</taxon>
        <taxon>Drechslerella</taxon>
    </lineage>
</organism>
<evidence type="ECO:0000313" key="2">
    <source>
        <dbReference type="EMBL" id="KAJ6262246.1"/>
    </source>
</evidence>
<reference evidence="2" key="1">
    <citation type="submission" date="2023-01" db="EMBL/GenBank/DDBJ databases">
        <title>The chitinases involved in constricting ring structure development in the nematode-trapping fungus Drechslerella dactyloides.</title>
        <authorList>
            <person name="Wang R."/>
            <person name="Zhang L."/>
            <person name="Tang P."/>
            <person name="Li S."/>
            <person name="Liang L."/>
        </authorList>
    </citation>
    <scope>NUCLEOTIDE SEQUENCE</scope>
    <source>
        <strain evidence="2">YMF1.00031</strain>
    </source>
</reference>
<dbReference type="EMBL" id="JAQGDS010000003">
    <property type="protein sequence ID" value="KAJ6262246.1"/>
    <property type="molecule type" value="Genomic_DNA"/>
</dbReference>
<sequence length="102" mass="11039">MGGGWNAAEEKFDRRTGSSKEQQAEGILLAGSVERWGWREQGGREAERILVWKQLRKASGGNSGSSNDSDHGSRSSPVAQELPRFLLVGIITGVAEREAGSR</sequence>
<evidence type="ECO:0000313" key="3">
    <source>
        <dbReference type="Proteomes" id="UP001221413"/>
    </source>
</evidence>
<dbReference type="Proteomes" id="UP001221413">
    <property type="component" value="Unassembled WGS sequence"/>
</dbReference>
<comment type="caution">
    <text evidence="2">The sequence shown here is derived from an EMBL/GenBank/DDBJ whole genome shotgun (WGS) entry which is preliminary data.</text>
</comment>